<gene>
    <name evidence="2" type="ORF">AAFF_G00251830</name>
</gene>
<evidence type="ECO:0000313" key="3">
    <source>
        <dbReference type="Proteomes" id="UP001221898"/>
    </source>
</evidence>
<comment type="caution">
    <text evidence="2">The sequence shown here is derived from an EMBL/GenBank/DDBJ whole genome shotgun (WGS) entry which is preliminary data.</text>
</comment>
<accession>A0AAD7STT0</accession>
<reference evidence="2" key="1">
    <citation type="journal article" date="2023" name="Science">
        <title>Genome structures resolve the early diversification of teleost fishes.</title>
        <authorList>
            <person name="Parey E."/>
            <person name="Louis A."/>
            <person name="Montfort J."/>
            <person name="Bouchez O."/>
            <person name="Roques C."/>
            <person name="Iampietro C."/>
            <person name="Lluch J."/>
            <person name="Castinel A."/>
            <person name="Donnadieu C."/>
            <person name="Desvignes T."/>
            <person name="Floi Bucao C."/>
            <person name="Jouanno E."/>
            <person name="Wen M."/>
            <person name="Mejri S."/>
            <person name="Dirks R."/>
            <person name="Jansen H."/>
            <person name="Henkel C."/>
            <person name="Chen W.J."/>
            <person name="Zahm M."/>
            <person name="Cabau C."/>
            <person name="Klopp C."/>
            <person name="Thompson A.W."/>
            <person name="Robinson-Rechavi M."/>
            <person name="Braasch I."/>
            <person name="Lecointre G."/>
            <person name="Bobe J."/>
            <person name="Postlethwait J.H."/>
            <person name="Berthelot C."/>
            <person name="Roest Crollius H."/>
            <person name="Guiguen Y."/>
        </authorList>
    </citation>
    <scope>NUCLEOTIDE SEQUENCE</scope>
    <source>
        <strain evidence="2">NC1722</strain>
    </source>
</reference>
<proteinExistence type="predicted"/>
<protein>
    <submittedName>
        <fullName evidence="2">Uncharacterized protein</fullName>
    </submittedName>
</protein>
<evidence type="ECO:0000313" key="2">
    <source>
        <dbReference type="EMBL" id="KAJ8408548.1"/>
    </source>
</evidence>
<sequence>MEGEETSTRQALNAPGAIAVTSRVTVSPPRIQLRRQPPSQNGLQSTERSRSANYIRRYKVQGEPGAKEIAGGPSR</sequence>
<feature type="region of interest" description="Disordered" evidence="1">
    <location>
        <begin position="1"/>
        <end position="75"/>
    </location>
</feature>
<organism evidence="2 3">
    <name type="scientific">Aldrovandia affinis</name>
    <dbReference type="NCBI Taxonomy" id="143900"/>
    <lineage>
        <taxon>Eukaryota</taxon>
        <taxon>Metazoa</taxon>
        <taxon>Chordata</taxon>
        <taxon>Craniata</taxon>
        <taxon>Vertebrata</taxon>
        <taxon>Euteleostomi</taxon>
        <taxon>Actinopterygii</taxon>
        <taxon>Neopterygii</taxon>
        <taxon>Teleostei</taxon>
        <taxon>Notacanthiformes</taxon>
        <taxon>Halosauridae</taxon>
        <taxon>Aldrovandia</taxon>
    </lineage>
</organism>
<dbReference type="EMBL" id="JAINUG010000034">
    <property type="protein sequence ID" value="KAJ8408548.1"/>
    <property type="molecule type" value="Genomic_DNA"/>
</dbReference>
<keyword evidence="3" id="KW-1185">Reference proteome</keyword>
<dbReference type="Proteomes" id="UP001221898">
    <property type="component" value="Unassembled WGS sequence"/>
</dbReference>
<evidence type="ECO:0000256" key="1">
    <source>
        <dbReference type="SAM" id="MobiDB-lite"/>
    </source>
</evidence>
<feature type="compositionally biased region" description="Polar residues" evidence="1">
    <location>
        <begin position="37"/>
        <end position="46"/>
    </location>
</feature>
<name>A0AAD7STT0_9TELE</name>
<dbReference type="AlphaFoldDB" id="A0AAD7STT0"/>